<proteinExistence type="predicted"/>
<protein>
    <submittedName>
        <fullName evidence="2">Uncharacterized protein</fullName>
    </submittedName>
</protein>
<dbReference type="Proteomes" id="UP000033551">
    <property type="component" value="Unassembled WGS sequence"/>
</dbReference>
<evidence type="ECO:0000313" key="2">
    <source>
        <dbReference type="EMBL" id="KJY33553.1"/>
    </source>
</evidence>
<feature type="region of interest" description="Disordered" evidence="1">
    <location>
        <begin position="1"/>
        <end position="28"/>
    </location>
</feature>
<accession>A0A0F4JIF9</accession>
<reference evidence="2 3" key="1">
    <citation type="submission" date="2015-02" db="EMBL/GenBank/DDBJ databases">
        <authorList>
            <person name="Ju K.-S."/>
            <person name="Doroghazi J.R."/>
            <person name="Metcalf W."/>
        </authorList>
    </citation>
    <scope>NUCLEOTIDE SEQUENCE [LARGE SCALE GENOMIC DNA]</scope>
    <source>
        <strain evidence="2 3">NRRL ISP-5550</strain>
    </source>
</reference>
<evidence type="ECO:0000313" key="3">
    <source>
        <dbReference type="Proteomes" id="UP000033551"/>
    </source>
</evidence>
<gene>
    <name evidence="2" type="ORF">VR44_13740</name>
</gene>
<dbReference type="PATRIC" id="fig|68223.7.peg.7024"/>
<name>A0A0F4JIF9_9ACTN</name>
<sequence length="90" mass="10440">MEYDERSTVRHTHHGPVGMSTARPHRSRRASSTSCWQYLGRVIQQIERDPGALLQTGVDLRPGMEHSFTICSRIDRYGRDSRPFLEHTYP</sequence>
<keyword evidence="3" id="KW-1185">Reference proteome</keyword>
<organism evidence="2 3">
    <name type="scientific">Streptomyces katrae</name>
    <dbReference type="NCBI Taxonomy" id="68223"/>
    <lineage>
        <taxon>Bacteria</taxon>
        <taxon>Bacillati</taxon>
        <taxon>Actinomycetota</taxon>
        <taxon>Actinomycetes</taxon>
        <taxon>Kitasatosporales</taxon>
        <taxon>Streptomycetaceae</taxon>
        <taxon>Streptomyces</taxon>
    </lineage>
</organism>
<dbReference type="EMBL" id="JZWV01000352">
    <property type="protein sequence ID" value="KJY33553.1"/>
    <property type="molecule type" value="Genomic_DNA"/>
</dbReference>
<dbReference type="AlphaFoldDB" id="A0A0F4JIF9"/>
<comment type="caution">
    <text evidence="2">The sequence shown here is derived from an EMBL/GenBank/DDBJ whole genome shotgun (WGS) entry which is preliminary data.</text>
</comment>
<evidence type="ECO:0000256" key="1">
    <source>
        <dbReference type="SAM" id="MobiDB-lite"/>
    </source>
</evidence>